<evidence type="ECO:0000313" key="3">
    <source>
        <dbReference type="Proteomes" id="UP001367508"/>
    </source>
</evidence>
<gene>
    <name evidence="2" type="ORF">VNO77_33413</name>
</gene>
<dbReference type="AlphaFoldDB" id="A0AAN9PYW0"/>
<keyword evidence="3" id="KW-1185">Reference proteome</keyword>
<dbReference type="Proteomes" id="UP001367508">
    <property type="component" value="Unassembled WGS sequence"/>
</dbReference>
<dbReference type="EMBL" id="JAYMYQ010000008">
    <property type="protein sequence ID" value="KAK7314884.1"/>
    <property type="molecule type" value="Genomic_DNA"/>
</dbReference>
<reference evidence="2 3" key="1">
    <citation type="submission" date="2024-01" db="EMBL/GenBank/DDBJ databases">
        <title>The genomes of 5 underutilized Papilionoideae crops provide insights into root nodulation and disease resistanc.</title>
        <authorList>
            <person name="Jiang F."/>
        </authorList>
    </citation>
    <scope>NUCLEOTIDE SEQUENCE [LARGE SCALE GENOMIC DNA]</scope>
    <source>
        <strain evidence="2">LVBAO_FW01</strain>
        <tissue evidence="2">Leaves</tissue>
    </source>
</reference>
<protein>
    <recommendedName>
        <fullName evidence="4">Secreted protein</fullName>
    </recommendedName>
</protein>
<feature type="chain" id="PRO_5042939582" description="Secreted protein" evidence="1">
    <location>
        <begin position="19"/>
        <end position="109"/>
    </location>
</feature>
<sequence length="109" mass="12559">MALCLFIIFIFEVWRSHTHDVLKFFFCNTSPPVEWSQEKTISFHSNSESYFNQSNPCFGLHISPVDQSNPMIMNLTWHINIHETMHIVSLSPSSYPSILHPPACESAPH</sequence>
<keyword evidence="1" id="KW-0732">Signal</keyword>
<evidence type="ECO:0000313" key="2">
    <source>
        <dbReference type="EMBL" id="KAK7314884.1"/>
    </source>
</evidence>
<feature type="signal peptide" evidence="1">
    <location>
        <begin position="1"/>
        <end position="18"/>
    </location>
</feature>
<evidence type="ECO:0000256" key="1">
    <source>
        <dbReference type="SAM" id="SignalP"/>
    </source>
</evidence>
<name>A0AAN9PYW0_CANGL</name>
<proteinExistence type="predicted"/>
<accession>A0AAN9PYW0</accession>
<organism evidence="2 3">
    <name type="scientific">Canavalia gladiata</name>
    <name type="common">Sword bean</name>
    <name type="synonym">Dolichos gladiatus</name>
    <dbReference type="NCBI Taxonomy" id="3824"/>
    <lineage>
        <taxon>Eukaryota</taxon>
        <taxon>Viridiplantae</taxon>
        <taxon>Streptophyta</taxon>
        <taxon>Embryophyta</taxon>
        <taxon>Tracheophyta</taxon>
        <taxon>Spermatophyta</taxon>
        <taxon>Magnoliopsida</taxon>
        <taxon>eudicotyledons</taxon>
        <taxon>Gunneridae</taxon>
        <taxon>Pentapetalae</taxon>
        <taxon>rosids</taxon>
        <taxon>fabids</taxon>
        <taxon>Fabales</taxon>
        <taxon>Fabaceae</taxon>
        <taxon>Papilionoideae</taxon>
        <taxon>50 kb inversion clade</taxon>
        <taxon>NPAAA clade</taxon>
        <taxon>indigoferoid/millettioid clade</taxon>
        <taxon>Phaseoleae</taxon>
        <taxon>Canavalia</taxon>
    </lineage>
</organism>
<evidence type="ECO:0008006" key="4">
    <source>
        <dbReference type="Google" id="ProtNLM"/>
    </source>
</evidence>
<comment type="caution">
    <text evidence="2">The sequence shown here is derived from an EMBL/GenBank/DDBJ whole genome shotgun (WGS) entry which is preliminary data.</text>
</comment>